<name>A0A4V6J263_RAOTE</name>
<accession>A0A4V6J263</accession>
<evidence type="ECO:0000313" key="3">
    <source>
        <dbReference type="Proteomes" id="UP000339249"/>
    </source>
</evidence>
<dbReference type="AlphaFoldDB" id="A0A4V6J263"/>
<dbReference type="EMBL" id="CABDVU010000001">
    <property type="protein sequence ID" value="VTN12784.1"/>
    <property type="molecule type" value="Genomic_DNA"/>
</dbReference>
<feature type="region of interest" description="Disordered" evidence="1">
    <location>
        <begin position="1"/>
        <end position="25"/>
    </location>
</feature>
<evidence type="ECO:0000313" key="2">
    <source>
        <dbReference type="EMBL" id="VTN12784.1"/>
    </source>
</evidence>
<protein>
    <submittedName>
        <fullName evidence="2">Uncharacterized protein</fullName>
    </submittedName>
</protein>
<evidence type="ECO:0000256" key="1">
    <source>
        <dbReference type="SAM" id="MobiDB-lite"/>
    </source>
</evidence>
<dbReference type="RefSeq" id="WP_367982400.1">
    <property type="nucleotide sequence ID" value="NZ_JBFPGJ010000014.1"/>
</dbReference>
<reference evidence="2 3" key="1">
    <citation type="submission" date="2019-04" db="EMBL/GenBank/DDBJ databases">
        <authorList>
            <consortium name="Pathogen Informatics"/>
        </authorList>
    </citation>
    <scope>NUCLEOTIDE SEQUENCE [LARGE SCALE GENOMIC DNA]</scope>
    <source>
        <strain evidence="2 3">NCTC9185</strain>
    </source>
</reference>
<sequence length="97" mass="11146">MTSLVLNDEPRQPDDDLLSSGIPSGVPHITRNHTVLWRCINQRISQNKPCTRTLLRDDLRAKGINVEKKFSRWLEKLLCEQLIVLDGEQIRLPDTGE</sequence>
<dbReference type="Proteomes" id="UP000339249">
    <property type="component" value="Unassembled WGS sequence"/>
</dbReference>
<proteinExistence type="predicted"/>
<gene>
    <name evidence="2" type="ORF">NCTC9185_04770</name>
</gene>
<organism evidence="2 3">
    <name type="scientific">Raoultella terrigena</name>
    <name type="common">Klebsiella terrigena</name>
    <dbReference type="NCBI Taxonomy" id="577"/>
    <lineage>
        <taxon>Bacteria</taxon>
        <taxon>Pseudomonadati</taxon>
        <taxon>Pseudomonadota</taxon>
        <taxon>Gammaproteobacteria</taxon>
        <taxon>Enterobacterales</taxon>
        <taxon>Enterobacteriaceae</taxon>
        <taxon>Klebsiella/Raoultella group</taxon>
        <taxon>Raoultella</taxon>
    </lineage>
</organism>